<protein>
    <submittedName>
        <fullName evidence="1">Uncharacterized protein</fullName>
    </submittedName>
</protein>
<dbReference type="EMBL" id="CP071247">
    <property type="protein sequence ID" value="QSP94912.1"/>
    <property type="molecule type" value="Genomic_DNA"/>
</dbReference>
<keyword evidence="2" id="KW-1185">Reference proteome</keyword>
<gene>
    <name evidence="1" type="ORF">LPB19_00345</name>
</gene>
<name>A0ABX7MRD6_9GAMM</name>
<dbReference type="RefSeq" id="WP_206644119.1">
    <property type="nucleotide sequence ID" value="NZ_CP071247.1"/>
</dbReference>
<evidence type="ECO:0000313" key="1">
    <source>
        <dbReference type="EMBL" id="QSP94912.1"/>
    </source>
</evidence>
<organism evidence="1 2">
    <name type="scientific">Marinobacter salinisoli</name>
    <dbReference type="NCBI Taxonomy" id="2769486"/>
    <lineage>
        <taxon>Bacteria</taxon>
        <taxon>Pseudomonadati</taxon>
        <taxon>Pseudomonadota</taxon>
        <taxon>Gammaproteobacteria</taxon>
        <taxon>Pseudomonadales</taxon>
        <taxon>Marinobacteraceae</taxon>
        <taxon>Marinobacter</taxon>
    </lineage>
</organism>
<proteinExistence type="predicted"/>
<dbReference type="Proteomes" id="UP000663555">
    <property type="component" value="Chromosome"/>
</dbReference>
<sequence length="126" mass="14277">MIDNLEFSGRSLKWSFEGKTFQKVFAGNLFYADVLLSGAAPQIFVIVARSRLEGRDAFYVVGADGEIDKQIEVPESVPKISSLYAVDKSETGYEIIARSNDIKSQRDMAIEFSADKREFISWREHM</sequence>
<reference evidence="1 2" key="1">
    <citation type="submission" date="2021-03" db="EMBL/GenBank/DDBJ databases">
        <title>Genome sequencing of Marinobacter sp. LPB0319.</title>
        <authorList>
            <person name="Kim J."/>
        </authorList>
    </citation>
    <scope>NUCLEOTIDE SEQUENCE [LARGE SCALE GENOMIC DNA]</scope>
    <source>
        <strain evidence="1 2">LPB0319</strain>
    </source>
</reference>
<accession>A0ABX7MRD6</accession>
<evidence type="ECO:0000313" key="2">
    <source>
        <dbReference type="Proteomes" id="UP000663555"/>
    </source>
</evidence>